<dbReference type="EMBL" id="KE561209">
    <property type="protein sequence ID" value="EPZ31575.1"/>
    <property type="molecule type" value="Genomic_DNA"/>
</dbReference>
<protein>
    <submittedName>
        <fullName evidence="1">Uncharacterized protein</fullName>
    </submittedName>
</protein>
<evidence type="ECO:0000313" key="2">
    <source>
        <dbReference type="Proteomes" id="UP000030755"/>
    </source>
</evidence>
<organism evidence="1 2">
    <name type="scientific">Rozella allomycis (strain CSF55)</name>
    <dbReference type="NCBI Taxonomy" id="988480"/>
    <lineage>
        <taxon>Eukaryota</taxon>
        <taxon>Fungi</taxon>
        <taxon>Fungi incertae sedis</taxon>
        <taxon>Cryptomycota</taxon>
        <taxon>Cryptomycota incertae sedis</taxon>
        <taxon>Rozella</taxon>
    </lineage>
</organism>
<dbReference type="AlphaFoldDB" id="A0A075ANS6"/>
<gene>
    <name evidence="1" type="ORF">O9G_000053</name>
</gene>
<sequence>MVDQDLSEELPIYIKLGHWIFNSGIGTFVQALKPSYQGHEVAKDSMNNIFMFGRNYSDSFDLNVEGVCLNMNYERFGSAFSQNSDI</sequence>
<dbReference type="HOGENOM" id="CLU_2499141_0_0_1"/>
<name>A0A075ANS6_ROZAC</name>
<evidence type="ECO:0000313" key="1">
    <source>
        <dbReference type="EMBL" id="EPZ31575.1"/>
    </source>
</evidence>
<accession>A0A075ANS6</accession>
<dbReference type="Proteomes" id="UP000030755">
    <property type="component" value="Unassembled WGS sequence"/>
</dbReference>
<keyword evidence="2" id="KW-1185">Reference proteome</keyword>
<proteinExistence type="predicted"/>
<reference evidence="1 2" key="1">
    <citation type="journal article" date="2013" name="Curr. Biol.">
        <title>Shared signatures of parasitism and phylogenomics unite Cryptomycota and microsporidia.</title>
        <authorList>
            <person name="James T.Y."/>
            <person name="Pelin A."/>
            <person name="Bonen L."/>
            <person name="Ahrendt S."/>
            <person name="Sain D."/>
            <person name="Corradi N."/>
            <person name="Stajich J.E."/>
        </authorList>
    </citation>
    <scope>NUCLEOTIDE SEQUENCE [LARGE SCALE GENOMIC DNA]</scope>
    <source>
        <strain evidence="1 2">CSF55</strain>
    </source>
</reference>